<comment type="caution">
    <text evidence="2">The sequence shown here is derived from an EMBL/GenBank/DDBJ whole genome shotgun (WGS) entry which is preliminary data.</text>
</comment>
<protein>
    <submittedName>
        <fullName evidence="2">Uncharacterized protein</fullName>
    </submittedName>
</protein>
<evidence type="ECO:0000313" key="2">
    <source>
        <dbReference type="EMBL" id="MQY09390.1"/>
    </source>
</evidence>
<accession>A0A7K0C7F8</accession>
<evidence type="ECO:0000256" key="1">
    <source>
        <dbReference type="SAM" id="MobiDB-lite"/>
    </source>
</evidence>
<gene>
    <name evidence="2" type="ORF">ACRB68_75160</name>
</gene>
<keyword evidence="3" id="KW-1185">Reference proteome</keyword>
<proteinExistence type="predicted"/>
<dbReference type="Proteomes" id="UP000487268">
    <property type="component" value="Unassembled WGS sequence"/>
</dbReference>
<sequence>MGTLDGLPQRAHADDLTATKLPILSETGTHPKSPRILTDTDHIALTAGDLPAALRQAEDFGVRRPACPWGRSEATP</sequence>
<name>A0A7K0C7F8_9ACTN</name>
<dbReference type="AlphaFoldDB" id="A0A7K0C7F8"/>
<organism evidence="2 3">
    <name type="scientific">Actinomadura macrotermitis</name>
    <dbReference type="NCBI Taxonomy" id="2585200"/>
    <lineage>
        <taxon>Bacteria</taxon>
        <taxon>Bacillati</taxon>
        <taxon>Actinomycetota</taxon>
        <taxon>Actinomycetes</taxon>
        <taxon>Streptosporangiales</taxon>
        <taxon>Thermomonosporaceae</taxon>
        <taxon>Actinomadura</taxon>
    </lineage>
</organism>
<feature type="region of interest" description="Disordered" evidence="1">
    <location>
        <begin position="1"/>
        <end position="36"/>
    </location>
</feature>
<reference evidence="2 3" key="1">
    <citation type="submission" date="2019-10" db="EMBL/GenBank/DDBJ databases">
        <title>Actinomadura rubteroloni sp. nov. and Actinomadura macrotermitis sp. nov., isolated from the gut of fungus growing-termite Macrotermes natalensis.</title>
        <authorList>
            <person name="Benndorf R."/>
            <person name="Martin K."/>
            <person name="Kuefner M."/>
            <person name="De Beer W."/>
            <person name="Kaster A.-K."/>
            <person name="Vollmers J."/>
            <person name="Poulsen M."/>
            <person name="Beemelmanns C."/>
        </authorList>
    </citation>
    <scope>NUCLEOTIDE SEQUENCE [LARGE SCALE GENOMIC DNA]</scope>
    <source>
        <strain evidence="2 3">RB68</strain>
    </source>
</reference>
<evidence type="ECO:0000313" key="3">
    <source>
        <dbReference type="Proteomes" id="UP000487268"/>
    </source>
</evidence>
<dbReference type="EMBL" id="WEGH01000006">
    <property type="protein sequence ID" value="MQY09390.1"/>
    <property type="molecule type" value="Genomic_DNA"/>
</dbReference>